<dbReference type="PANTHER" id="PTHR11091:SF0">
    <property type="entry name" value="MALATE DEHYDROGENASE"/>
    <property type="match status" value="1"/>
</dbReference>
<dbReference type="EMBL" id="BAAFZP010000002">
    <property type="protein sequence ID" value="GAB1583736.1"/>
    <property type="molecule type" value="Genomic_DNA"/>
</dbReference>
<dbReference type="InterPro" id="IPR043143">
    <property type="entry name" value="Mal/L-sulf/L-lact_DH-like_NADP"/>
</dbReference>
<dbReference type="InterPro" id="IPR043144">
    <property type="entry name" value="Mal/L-sulf/L-lact_DH-like_ah"/>
</dbReference>
<evidence type="ECO:0000313" key="3">
    <source>
        <dbReference type="EMBL" id="GAB1583736.1"/>
    </source>
</evidence>
<dbReference type="InterPro" id="IPR003767">
    <property type="entry name" value="Malate/L-lactate_DH-like"/>
</dbReference>
<dbReference type="PANTHER" id="PTHR11091">
    <property type="entry name" value="OXIDOREDUCTASE-RELATED"/>
    <property type="match status" value="1"/>
</dbReference>
<comment type="similarity">
    <text evidence="1">Belongs to the LDH2/MDH2 oxidoreductase family.</text>
</comment>
<dbReference type="Gene3D" id="3.30.1370.60">
    <property type="entry name" value="Hypothetical oxidoreductase yiak, domain 2"/>
    <property type="match status" value="1"/>
</dbReference>
<name>A0ABQ0H4C8_9HYPH</name>
<keyword evidence="2" id="KW-0560">Oxidoreductase</keyword>
<protein>
    <submittedName>
        <fullName evidence="3">Ldh family oxidoreductase</fullName>
    </submittedName>
</protein>
<dbReference type="InterPro" id="IPR036111">
    <property type="entry name" value="Mal/L-sulfo/L-lacto_DH-like_sf"/>
</dbReference>
<dbReference type="Gene3D" id="1.10.1530.10">
    <property type="match status" value="1"/>
</dbReference>
<keyword evidence="4" id="KW-1185">Reference proteome</keyword>
<reference evidence="3 4" key="1">
    <citation type="submission" date="2024-10" db="EMBL/GenBank/DDBJ databases">
        <title>Isolation, draft genome sequencing and identification of Phyllobacterium sp. NSA23, isolated from leaf soil.</title>
        <authorList>
            <person name="Akita H."/>
        </authorList>
    </citation>
    <scope>NUCLEOTIDE SEQUENCE [LARGE SCALE GENOMIC DNA]</scope>
    <source>
        <strain evidence="3 4">NSA23</strain>
    </source>
</reference>
<gene>
    <name evidence="3" type="ORF">PPNSA23_36790</name>
</gene>
<proteinExistence type="inferred from homology"/>
<dbReference type="Proteomes" id="UP001628091">
    <property type="component" value="Unassembled WGS sequence"/>
</dbReference>
<organism evidence="3 4">
    <name type="scientific">Phyllobacterium phragmitis</name>
    <dbReference type="NCBI Taxonomy" id="2670329"/>
    <lineage>
        <taxon>Bacteria</taxon>
        <taxon>Pseudomonadati</taxon>
        <taxon>Pseudomonadota</taxon>
        <taxon>Alphaproteobacteria</taxon>
        <taxon>Hyphomicrobiales</taxon>
        <taxon>Phyllobacteriaceae</taxon>
        <taxon>Phyllobacterium</taxon>
    </lineage>
</organism>
<evidence type="ECO:0000256" key="2">
    <source>
        <dbReference type="ARBA" id="ARBA00023002"/>
    </source>
</evidence>
<sequence length="364" mass="38272">MNTTAAHHPTSVTVPIAALDDFCRAVLSAAGADPATCDAVTRAMLHGSRLGVDSHGVRLLHHYVTVMTGGRVNPRPQMQLASAFGAVASLDAKDGHGALAAYRAMDHAVELAERLGIGAVAIRNSSHFGPAGAFAVAAADKGYIGLAVCNSDSFVRLHDGAQRFHGTNPIACAVPLAESRPWLFDMATSAVPYNRVQLYKSLGWKLPEGVASRASGEDTEDPGEAEMLAPLGGAFGFKGAGLAGLVEILSAVLTGMKLSFDIAPMAGPDFSTPRGLGAFVLAIRPDAFVDIETFERSMRRYVETLRNSPARAGARVLAPGDREWEEADRRAADGVPIDPATQQAFRELASRFGVELPFAGRKAG</sequence>
<evidence type="ECO:0000256" key="1">
    <source>
        <dbReference type="ARBA" id="ARBA00006056"/>
    </source>
</evidence>
<evidence type="ECO:0000313" key="4">
    <source>
        <dbReference type="Proteomes" id="UP001628091"/>
    </source>
</evidence>
<dbReference type="SUPFAM" id="SSF89733">
    <property type="entry name" value="L-sulfolactate dehydrogenase-like"/>
    <property type="match status" value="1"/>
</dbReference>
<accession>A0ABQ0H4C8</accession>
<comment type="caution">
    <text evidence="3">The sequence shown here is derived from an EMBL/GenBank/DDBJ whole genome shotgun (WGS) entry which is preliminary data.</text>
</comment>
<dbReference type="RefSeq" id="WP_407866290.1">
    <property type="nucleotide sequence ID" value="NZ_BAAFZP010000002.1"/>
</dbReference>
<dbReference type="Pfam" id="PF02615">
    <property type="entry name" value="Ldh_2"/>
    <property type="match status" value="1"/>
</dbReference>